<dbReference type="InterPro" id="IPR001750">
    <property type="entry name" value="ND/Mrp_TM"/>
</dbReference>
<evidence type="ECO:0000256" key="14">
    <source>
        <dbReference type="ARBA" id="ARBA00023136"/>
    </source>
</evidence>
<keyword evidence="12 16" id="KW-0830">Ubiquinone</keyword>
<evidence type="ECO:0000256" key="6">
    <source>
        <dbReference type="ARBA" id="ARBA00022692"/>
    </source>
</evidence>
<dbReference type="EMBL" id="AB079597">
    <property type="protein sequence ID" value="BAD24747.1"/>
    <property type="molecule type" value="Genomic_DNA"/>
</dbReference>
<dbReference type="InterPro" id="IPR003945">
    <property type="entry name" value="NU5C-like"/>
</dbReference>
<name>Q6I7X7_RENHU</name>
<evidence type="ECO:0000313" key="21">
    <source>
        <dbReference type="EMBL" id="BAD24747.1"/>
    </source>
</evidence>
<keyword evidence="8" id="KW-1278">Translocase</keyword>
<evidence type="ECO:0000256" key="8">
    <source>
        <dbReference type="ARBA" id="ARBA00022967"/>
    </source>
</evidence>
<dbReference type="Pfam" id="PF00662">
    <property type="entry name" value="Proton_antipo_N"/>
    <property type="match status" value="1"/>
</dbReference>
<dbReference type="GeneID" id="2866188"/>
<feature type="domain" description="NADH dehydrogenase subunit 5 C-terminal" evidence="20">
    <location>
        <begin position="420"/>
        <end position="595"/>
    </location>
</feature>
<reference evidence="21" key="3">
    <citation type="journal article" date="1999" name="Mol. Biol. Evol.">
        <title>Complete mitochondrial DNA sequences of the green turtle and blue-tailed mole skink: statistical evidence for archosaurian affinity of turtles.</title>
        <authorList>
            <person name="Kumazawa Y."/>
            <person name="Nishida M."/>
        </authorList>
    </citation>
    <scope>NUCLEOTIDE SEQUENCE</scope>
</reference>
<dbReference type="CTD" id="4540"/>
<keyword evidence="9" id="KW-0249">Electron transport</keyword>
<feature type="transmembrane region" description="Helical" evidence="16">
    <location>
        <begin position="271"/>
        <end position="292"/>
    </location>
</feature>
<keyword evidence="17" id="KW-0732">Signal</keyword>
<gene>
    <name evidence="21" type="primary">ND5</name>
</gene>
<feature type="transmembrane region" description="Helical" evidence="16">
    <location>
        <begin position="580"/>
        <end position="598"/>
    </location>
</feature>
<proteinExistence type="inferred from homology"/>
<feature type="transmembrane region" description="Helical" evidence="16">
    <location>
        <begin position="299"/>
        <end position="317"/>
    </location>
</feature>
<evidence type="ECO:0000256" key="1">
    <source>
        <dbReference type="ARBA" id="ARBA00004448"/>
    </source>
</evidence>
<keyword evidence="7" id="KW-0999">Mitochondrion inner membrane</keyword>
<feature type="transmembrane region" description="Helical" evidence="16">
    <location>
        <begin position="203"/>
        <end position="220"/>
    </location>
</feature>
<evidence type="ECO:0000259" key="19">
    <source>
        <dbReference type="Pfam" id="PF00662"/>
    </source>
</evidence>
<organism evidence="21">
    <name type="scientific">Rena humilis</name>
    <name type="common">Western blind snake</name>
    <name type="synonym">Leptotyphlops humilis</name>
    <dbReference type="NCBI Taxonomy" id="711330"/>
    <lineage>
        <taxon>Eukaryota</taxon>
        <taxon>Metazoa</taxon>
        <taxon>Chordata</taxon>
        <taxon>Craniata</taxon>
        <taxon>Vertebrata</taxon>
        <taxon>Euteleostomi</taxon>
        <taxon>Lepidosauria</taxon>
        <taxon>Squamata</taxon>
        <taxon>Bifurcata</taxon>
        <taxon>Unidentata</taxon>
        <taxon>Episquamata</taxon>
        <taxon>Toxicofera</taxon>
        <taxon>Serpentes</taxon>
        <taxon>Typhlopoidea</taxon>
        <taxon>Leptotyphlopidae</taxon>
        <taxon>Rena</taxon>
    </lineage>
</organism>
<feature type="transmembrane region" description="Helical" evidence="16">
    <location>
        <begin position="404"/>
        <end position="425"/>
    </location>
</feature>
<reference evidence="21" key="4">
    <citation type="journal article" date="2004" name="DNA Res.">
        <title>Mitochondrial genome of the Komodo dragon: efficient sequencing method with reptile-oriented primers and novel gene rearrangements.</title>
        <authorList>
            <person name="Kumazawa Y."/>
            <person name="Endo H."/>
        </authorList>
    </citation>
    <scope>NUCLEOTIDE SEQUENCE</scope>
</reference>
<feature type="signal peptide" evidence="17">
    <location>
        <begin position="1"/>
        <end position="18"/>
    </location>
</feature>
<dbReference type="GO" id="GO:0005743">
    <property type="term" value="C:mitochondrial inner membrane"/>
    <property type="evidence" value="ECO:0007669"/>
    <property type="project" value="UniProtKB-SubCell"/>
</dbReference>
<evidence type="ECO:0000256" key="13">
    <source>
        <dbReference type="ARBA" id="ARBA00023128"/>
    </source>
</evidence>
<feature type="transmembrane region" description="Helical" evidence="16">
    <location>
        <begin position="363"/>
        <end position="384"/>
    </location>
</feature>
<dbReference type="EC" id="7.1.1.2" evidence="2 16"/>
<feature type="transmembrane region" description="Helical" evidence="16">
    <location>
        <begin position="143"/>
        <end position="159"/>
    </location>
</feature>
<geneLocation type="mitochondrion" evidence="21"/>
<protein>
    <recommendedName>
        <fullName evidence="3 16">NADH-ubiquinone oxidoreductase chain 5</fullName>
        <ecNumber evidence="2 16">7.1.1.2</ecNumber>
    </recommendedName>
</protein>
<sequence length="600" mass="66426">MSTLIPGAILLSIPIILAIPITKTMIPNQTMDPKLTKLTLKVTCLLSLIPLTSSLQKTETHVTIMTYMQMNTLNLNLNTTLDQQTTVFTTTALFITWAIVEFSTWYMKKDPKINTFIKYLTMFLLAMFTIITANNMFQLTIGWEAVGMMSFLLIGWWHARTGANIAALQAIIYNRIGDIGILMALAWLLLFSSWDLKELMQEMNTLTLTPLLALILAAVGKSAQFGLHPWLPAAMEGPTPVSALLHSSTMVVAGMYLLIRLHPAIKTNQTALSMCLIIGTTTALFAAIAATSQNDIKKIIALSTTSHLGLMMTALGLNKPTVALLHLTMHSFFKALMFLCAGSYIHNLNNEQDTRKMGGTQRLLPFTSSTTTIASLALIGTPFLSGFYSKDAIIETATSSSPNAWALLTTTIATSFSTAYTIRLIMTTQTHFPRLTQNHNHPETHNMTKPLIRLTIGTITAGLMTKLSPLSETTTTFPHTAKLAAPTLLVLATMCTLDIKNLSMKNPPKKHNPTMFFNQMMFFNTLHRALPTKTLKYSQKISTELMDLWLLENLAPKGIEHATLSMIHLADKQKKQIKTYLSNFTTTVVIMLIIIATHEI</sequence>
<evidence type="ECO:0000256" key="9">
    <source>
        <dbReference type="ARBA" id="ARBA00022982"/>
    </source>
</evidence>
<keyword evidence="5" id="KW-0679">Respiratory chain</keyword>
<feature type="transmembrane region" description="Helical" evidence="16">
    <location>
        <begin position="241"/>
        <end position="259"/>
    </location>
</feature>
<evidence type="ECO:0000256" key="7">
    <source>
        <dbReference type="ARBA" id="ARBA00022792"/>
    </source>
</evidence>
<feature type="domain" description="NADH-Ubiquinone oxidoreductase (complex I) chain 5 N-terminal" evidence="19">
    <location>
        <begin position="68"/>
        <end position="116"/>
    </location>
</feature>
<evidence type="ECO:0000256" key="12">
    <source>
        <dbReference type="ARBA" id="ARBA00023075"/>
    </source>
</evidence>
<keyword evidence="14 16" id="KW-0472">Membrane</keyword>
<dbReference type="GO" id="GO:0008137">
    <property type="term" value="F:NADH dehydrogenase (ubiquinone) activity"/>
    <property type="evidence" value="ECO:0007669"/>
    <property type="project" value="UniProtKB-EC"/>
</dbReference>
<dbReference type="InterPro" id="IPR010934">
    <property type="entry name" value="NADH_DH_su5_C"/>
</dbReference>
<dbReference type="AlphaFoldDB" id="Q6I7X7"/>
<keyword evidence="10 16" id="KW-1133">Transmembrane helix</keyword>
<keyword evidence="6 16" id="KW-0812">Transmembrane</keyword>
<feature type="domain" description="NADH:quinone oxidoreductase/Mrp antiporter transmembrane" evidence="18">
    <location>
        <begin position="133"/>
        <end position="411"/>
    </location>
</feature>
<dbReference type="Pfam" id="PF00361">
    <property type="entry name" value="Proton_antipo_M"/>
    <property type="match status" value="1"/>
</dbReference>
<keyword evidence="11 16" id="KW-0520">NAD</keyword>
<dbReference type="Pfam" id="PF06455">
    <property type="entry name" value="NADH5_C"/>
    <property type="match status" value="1"/>
</dbReference>
<dbReference type="GO" id="GO:0003954">
    <property type="term" value="F:NADH dehydrogenase activity"/>
    <property type="evidence" value="ECO:0007669"/>
    <property type="project" value="TreeGrafter"/>
</dbReference>
<accession>Q6I7X7</accession>
<comment type="subcellular location">
    <subcellularLocation>
        <location evidence="1">Mitochondrion inner membrane</location>
        <topology evidence="1">Multi-pass membrane protein</topology>
    </subcellularLocation>
</comment>
<feature type="transmembrane region" description="Helical" evidence="16">
    <location>
        <begin position="323"/>
        <end position="342"/>
    </location>
</feature>
<dbReference type="InterPro" id="IPR018393">
    <property type="entry name" value="NADHpl_OxRdtase_5_subgr"/>
</dbReference>
<evidence type="ECO:0000259" key="20">
    <source>
        <dbReference type="Pfam" id="PF06455"/>
    </source>
</evidence>
<feature type="chain" id="PRO_5004274401" description="NADH-ubiquinone oxidoreductase chain 5" evidence="17">
    <location>
        <begin position="19"/>
        <end position="600"/>
    </location>
</feature>
<evidence type="ECO:0000256" key="3">
    <source>
        <dbReference type="ARBA" id="ARBA00021096"/>
    </source>
</evidence>
<dbReference type="RefSeq" id="YP_044762.1">
    <property type="nucleotide sequence ID" value="NC_005961.1"/>
</dbReference>
<evidence type="ECO:0000256" key="4">
    <source>
        <dbReference type="ARBA" id="ARBA00022448"/>
    </source>
</evidence>
<evidence type="ECO:0000256" key="15">
    <source>
        <dbReference type="ARBA" id="ARBA00049551"/>
    </source>
</evidence>
<comment type="similarity">
    <text evidence="16">Belongs to the complex I subunit 5 family.</text>
</comment>
<evidence type="ECO:0000256" key="16">
    <source>
        <dbReference type="RuleBase" id="RU003404"/>
    </source>
</evidence>
<reference evidence="21" key="2">
    <citation type="journal article" date="1998" name="Genetics">
        <title>The complete nucleotide sequence of a snake (Dinodon semicarinatus) mitochondrial genome with two identical control regions.</title>
        <authorList>
            <person name="Kumazawa Y."/>
            <person name="Ota H."/>
            <person name="Nishida M."/>
            <person name="Ozawa T."/>
        </authorList>
    </citation>
    <scope>NUCLEOTIDE SEQUENCE</scope>
</reference>
<feature type="transmembrane region" description="Helical" evidence="16">
    <location>
        <begin position="119"/>
        <end position="137"/>
    </location>
</feature>
<feature type="transmembrane region" description="Helical" evidence="16">
    <location>
        <begin position="171"/>
        <end position="191"/>
    </location>
</feature>
<evidence type="ECO:0000256" key="2">
    <source>
        <dbReference type="ARBA" id="ARBA00012944"/>
    </source>
</evidence>
<reference evidence="21" key="5">
    <citation type="journal article" date="2004" name="DNA Res.">
        <title>Mitochondrial DNA sequences of five squamates: phylogenetic affiliation of snakes.</title>
        <authorList>
            <person name="Kumazawa Y."/>
        </authorList>
    </citation>
    <scope>NUCLEOTIDE SEQUENCE</scope>
</reference>
<dbReference type="NCBIfam" id="TIGR01974">
    <property type="entry name" value="NDH_I_L"/>
    <property type="match status" value="1"/>
</dbReference>
<dbReference type="GO" id="GO:0015990">
    <property type="term" value="P:electron transport coupled proton transport"/>
    <property type="evidence" value="ECO:0007669"/>
    <property type="project" value="TreeGrafter"/>
</dbReference>
<dbReference type="GO" id="GO:0042773">
    <property type="term" value="P:ATP synthesis coupled electron transport"/>
    <property type="evidence" value="ECO:0007669"/>
    <property type="project" value="InterPro"/>
</dbReference>
<evidence type="ECO:0000256" key="17">
    <source>
        <dbReference type="SAM" id="SignalP"/>
    </source>
</evidence>
<keyword evidence="13 16" id="KW-0496">Mitochondrion</keyword>
<comment type="catalytic activity">
    <reaction evidence="15 16">
        <text>a ubiquinone + NADH + 5 H(+)(in) = a ubiquinol + NAD(+) + 4 H(+)(out)</text>
        <dbReference type="Rhea" id="RHEA:29091"/>
        <dbReference type="Rhea" id="RHEA-COMP:9565"/>
        <dbReference type="Rhea" id="RHEA-COMP:9566"/>
        <dbReference type="ChEBI" id="CHEBI:15378"/>
        <dbReference type="ChEBI" id="CHEBI:16389"/>
        <dbReference type="ChEBI" id="CHEBI:17976"/>
        <dbReference type="ChEBI" id="CHEBI:57540"/>
        <dbReference type="ChEBI" id="CHEBI:57945"/>
        <dbReference type="EC" id="7.1.1.2"/>
    </reaction>
</comment>
<dbReference type="PANTHER" id="PTHR42829">
    <property type="entry name" value="NADH-UBIQUINONE OXIDOREDUCTASE CHAIN 5"/>
    <property type="match status" value="1"/>
</dbReference>
<keyword evidence="4 16" id="KW-0813">Transport</keyword>
<reference evidence="21" key="1">
    <citation type="journal article" date="1995" name="Mol. Biol. Evol.">
        <title>Variations in mitochondrial tRNA gene organization of reptiles as phylogenetic markers.</title>
        <authorList>
            <person name="Kumazawa Y."/>
            <person name="Nishida M."/>
        </authorList>
    </citation>
    <scope>NUCLEOTIDE SEQUENCE</scope>
</reference>
<evidence type="ECO:0000256" key="10">
    <source>
        <dbReference type="ARBA" id="ARBA00022989"/>
    </source>
</evidence>
<evidence type="ECO:0000256" key="5">
    <source>
        <dbReference type="ARBA" id="ARBA00022660"/>
    </source>
</evidence>
<comment type="function">
    <text evidence="16">Core subunit of the mitochondrial membrane respiratory chain NADH dehydrogenase (Complex I) which catalyzes electron transfer from NADH through the respiratory chain, using ubiquinone as an electron acceptor. Essential for the catalytic activity and assembly of complex I.</text>
</comment>
<evidence type="ECO:0000256" key="11">
    <source>
        <dbReference type="ARBA" id="ARBA00023027"/>
    </source>
</evidence>
<evidence type="ECO:0000259" key="18">
    <source>
        <dbReference type="Pfam" id="PF00361"/>
    </source>
</evidence>
<dbReference type="PRINTS" id="PR01434">
    <property type="entry name" value="NADHDHGNASE5"/>
</dbReference>
<dbReference type="PANTHER" id="PTHR42829:SF2">
    <property type="entry name" value="NADH-UBIQUINONE OXIDOREDUCTASE CHAIN 5"/>
    <property type="match status" value="1"/>
</dbReference>
<dbReference type="InterPro" id="IPR001516">
    <property type="entry name" value="Proton_antipo_N"/>
</dbReference>